<sequence>MRKLPLFLLFALVFLALSGQAVSGETFAPVDLYISGPPNGQLKIDEPSGSNVESLTIADGETGQGTFQELGKWTTSSLSADSNISGEWIGNAWVYSSNRDATITIRYTLFQNDESIELFEFSGDVNSGESVQLTGSDEFSLHSLDDSPITLQIESSWSGRGPPPPITEGNTSITFDYGSSSADTKITIPISHLQIIKGDDPTSVTGQNSFFIYVEVYDAFGVDDVLSLDEEDYSMRMGPSDDSPWSATVDKVSKKSDFVEVKFLWSYEGHTLPAGENTYSIEIDATDILSGLDWSKTFQTTIYIEPEPDVEIDPVTSTSKTVDFGKAAVFTLSVKNTGTGMDEFIVTYDNNDGWDTTLDFTEIELEPGDSQNIKLSVTPPDTVSDGQESPTQVTVTASSNSDVSASVTLVTTAREPEPNWDFSIFINKDESEAYDYSSDSFIINDRAPIDVSFSIMNQGNDPNNFNIKAISVESAFSTAFDKSILSSLPQGQMDTIILTLTPREDYFGTNTFVEIEVTSSADSNKETETIEIFLEQSGRIIGNPNLQLKASKGKALNHILSISNTDANEAKRIYFGVSGKEPSDKLAEDWFTFSDRDGGSISYASFLTLLPGKQYEVTITISIPSGVDIGSYDMNIWMYNEIGAQISDQYSIQVVAVQAEESEDTNSILYGVIVLVLGGVLVYGYRNFYLDDGYEDEYDDFDELEVPAIFEELPPLVPEPVVAPVAAPVEELLPPVPEPVVAPVALPPAQISKPRKKWFGLFGKSDDQVQPVVAEPIVAQPVVAEPIVAQPVVAEPIVAQPVVAEPIVAQPVVAEPIVAQPVVAEPVVAQPVVAEPIVAQPVVAEVVTEPVVAQVVVAEVVTEPVVAQVVTVDPVQEDE</sequence>
<gene>
    <name evidence="1" type="ORF">EYQ70_02830</name>
</gene>
<reference evidence="2" key="1">
    <citation type="journal article" date="2019" name="bioRxiv">
        <title>Genome diversification in globally distributed novel marine Proteobacteria is linked to environmental adaptation.</title>
        <authorList>
            <person name="Zhou Z."/>
            <person name="Tran P.Q."/>
            <person name="Kieft K."/>
            <person name="Anantharaman K."/>
        </authorList>
    </citation>
    <scope>NUCLEOTIDE SEQUENCE [LARGE SCALE GENOMIC DNA]</scope>
</reference>
<comment type="caution">
    <text evidence="1">The sequence shown here is derived from an EMBL/GenBank/DDBJ whole genome shotgun (WGS) entry which is preliminary data.</text>
</comment>
<proteinExistence type="predicted"/>
<dbReference type="Proteomes" id="UP000585802">
    <property type="component" value="Unassembled WGS sequence"/>
</dbReference>
<evidence type="ECO:0000313" key="2">
    <source>
        <dbReference type="Proteomes" id="UP000585802"/>
    </source>
</evidence>
<name>A0A7J4GS26_9ARCH</name>
<accession>A0A7J4GS26</accession>
<dbReference type="EMBL" id="DUCX01000040">
    <property type="protein sequence ID" value="HIF37328.1"/>
    <property type="molecule type" value="Genomic_DNA"/>
</dbReference>
<organism evidence="1 2">
    <name type="scientific">Marine Group III euryarchaeote</name>
    <dbReference type="NCBI Taxonomy" id="2173149"/>
    <lineage>
        <taxon>Archaea</taxon>
        <taxon>Methanobacteriati</taxon>
        <taxon>Thermoplasmatota</taxon>
        <taxon>Thermoplasmata</taxon>
        <taxon>Candidatus Thermoprofundales</taxon>
    </lineage>
</organism>
<dbReference type="Gene3D" id="2.60.40.10">
    <property type="entry name" value="Immunoglobulins"/>
    <property type="match status" value="1"/>
</dbReference>
<evidence type="ECO:0008006" key="3">
    <source>
        <dbReference type="Google" id="ProtNLM"/>
    </source>
</evidence>
<dbReference type="AlphaFoldDB" id="A0A7J4GS26"/>
<protein>
    <recommendedName>
        <fullName evidence="3">CARDB domain-containing protein</fullName>
    </recommendedName>
</protein>
<evidence type="ECO:0000313" key="1">
    <source>
        <dbReference type="EMBL" id="HIF37328.1"/>
    </source>
</evidence>
<dbReference type="InterPro" id="IPR013783">
    <property type="entry name" value="Ig-like_fold"/>
</dbReference>